<protein>
    <recommendedName>
        <fullName evidence="8 10">Protein GrpE</fullName>
    </recommendedName>
    <alternativeName>
        <fullName evidence="9 10">HSP-70 cofactor</fullName>
    </alternativeName>
</protein>
<dbReference type="GO" id="GO:0006457">
    <property type="term" value="P:protein folding"/>
    <property type="evidence" value="ECO:0007669"/>
    <property type="project" value="InterPro"/>
</dbReference>
<evidence type="ECO:0000256" key="4">
    <source>
        <dbReference type="ARBA" id="ARBA00022490"/>
    </source>
</evidence>
<dbReference type="Gene3D" id="2.30.22.10">
    <property type="entry name" value="Head domain of nucleotide exchange factor GrpE"/>
    <property type="match status" value="1"/>
</dbReference>
<keyword evidence="4 10" id="KW-0963">Cytoplasm</keyword>
<dbReference type="GO" id="GO:0051082">
    <property type="term" value="F:unfolded protein binding"/>
    <property type="evidence" value="ECO:0007669"/>
    <property type="project" value="TreeGrafter"/>
</dbReference>
<dbReference type="GO" id="GO:0051087">
    <property type="term" value="F:protein-folding chaperone binding"/>
    <property type="evidence" value="ECO:0007669"/>
    <property type="project" value="InterPro"/>
</dbReference>
<comment type="function">
    <text evidence="7 10">Participates actively in the response to hyperosmotic and heat shock by preventing the aggregation of stress-denatured proteins, in association with DnaK and GrpE. It is the nucleotide exchange factor for DnaK and may function as a thermosensor. Unfolded proteins bind initially to DnaJ; upon interaction with the DnaJ-bound protein, DnaK hydrolyzes its bound ATP, resulting in the formation of a stable complex. GrpE releases ADP from DnaK; ATP binding to DnaK triggers the release of the substrate protein, thus completing the reaction cycle. Several rounds of ATP-dependent interactions between DnaJ, DnaK and GrpE are required for fully efficient folding.</text>
</comment>
<evidence type="ECO:0000256" key="6">
    <source>
        <dbReference type="ARBA" id="ARBA00023186"/>
    </source>
</evidence>
<comment type="similarity">
    <text evidence="2 10 11">Belongs to the GrpE family.</text>
</comment>
<feature type="compositionally biased region" description="Low complexity" evidence="13">
    <location>
        <begin position="10"/>
        <end position="32"/>
    </location>
</feature>
<dbReference type="HAMAP" id="MF_01151">
    <property type="entry name" value="GrpE"/>
    <property type="match status" value="1"/>
</dbReference>
<evidence type="ECO:0000256" key="2">
    <source>
        <dbReference type="ARBA" id="ARBA00009054"/>
    </source>
</evidence>
<comment type="subcellular location">
    <subcellularLocation>
        <location evidence="1 10">Cytoplasm</location>
    </subcellularLocation>
</comment>
<accession>A0A0B4N1R6</accession>
<dbReference type="AlphaFoldDB" id="A0A0B4N1R6"/>
<dbReference type="NCBIfam" id="NF010738">
    <property type="entry name" value="PRK14140.1"/>
    <property type="match status" value="1"/>
</dbReference>
<organism evidence="14">
    <name type="scientific">uncultured bacterium Ad_144_C12_contig1</name>
    <dbReference type="NCBI Taxonomy" id="1489308"/>
    <lineage>
        <taxon>Bacteria</taxon>
        <taxon>environmental samples</taxon>
    </lineage>
</organism>
<dbReference type="CDD" id="cd00446">
    <property type="entry name" value="GrpE"/>
    <property type="match status" value="1"/>
</dbReference>
<keyword evidence="5 10" id="KW-0346">Stress response</keyword>
<dbReference type="GO" id="GO:0042803">
    <property type="term" value="F:protein homodimerization activity"/>
    <property type="evidence" value="ECO:0007669"/>
    <property type="project" value="InterPro"/>
</dbReference>
<dbReference type="GO" id="GO:0005737">
    <property type="term" value="C:cytoplasm"/>
    <property type="evidence" value="ECO:0007669"/>
    <property type="project" value="UniProtKB-SubCell"/>
</dbReference>
<evidence type="ECO:0000313" key="14">
    <source>
        <dbReference type="EMBL" id="AIF26198.1"/>
    </source>
</evidence>
<evidence type="ECO:0000256" key="10">
    <source>
        <dbReference type="HAMAP-Rule" id="MF_01151"/>
    </source>
</evidence>
<dbReference type="EMBL" id="KJ631400">
    <property type="protein sequence ID" value="AIF26198.1"/>
    <property type="molecule type" value="Genomic_DNA"/>
</dbReference>
<feature type="coiled-coil region" evidence="12">
    <location>
        <begin position="43"/>
        <end position="77"/>
    </location>
</feature>
<dbReference type="Gene3D" id="3.90.20.20">
    <property type="match status" value="1"/>
</dbReference>
<dbReference type="FunFam" id="2.30.22.10:FF:000001">
    <property type="entry name" value="Protein GrpE"/>
    <property type="match status" value="1"/>
</dbReference>
<evidence type="ECO:0000256" key="3">
    <source>
        <dbReference type="ARBA" id="ARBA00011738"/>
    </source>
</evidence>
<keyword evidence="6 10" id="KW-0143">Chaperone</keyword>
<evidence type="ECO:0000256" key="9">
    <source>
        <dbReference type="ARBA" id="ARBA00076414"/>
    </source>
</evidence>
<dbReference type="SUPFAM" id="SSF58014">
    <property type="entry name" value="Coiled-coil domain of nucleotide exchange factor GrpE"/>
    <property type="match status" value="1"/>
</dbReference>
<sequence length="186" mass="20521">MPLDKNNPCPETEAPQETPENPAEEAAAGSEAEAQEAPEDERLKAAEAKAEEYLDMAQRVQAEFDNYRRRTKAIRAEAYEDGARELIKQLLPVVDNIERAIAQETADEGLMTGVKLVYRQLTEALEKRGVTVIDRPGEKFDPSLENAVMQGDESEGEPGTVCAVLQKGYKMGDYVLRHAMVKVVAG</sequence>
<evidence type="ECO:0000256" key="8">
    <source>
        <dbReference type="ARBA" id="ARBA00072274"/>
    </source>
</evidence>
<evidence type="ECO:0000256" key="12">
    <source>
        <dbReference type="SAM" id="Coils"/>
    </source>
</evidence>
<reference evidence="14" key="1">
    <citation type="submission" date="2014-03" db="EMBL/GenBank/DDBJ databases">
        <title>A sequence of cellulolytic fosmid clone of goat rumen metagenome.</title>
        <authorList>
            <person name="Lee K.-T."/>
            <person name="Kim J.-Y."/>
            <person name="Kim Y.-J."/>
            <person name="Ahn J.-H."/>
            <person name="Park M.-N."/>
            <person name="Kim J.-H."/>
            <person name="Kim T.-H."/>
        </authorList>
    </citation>
    <scope>NUCLEOTIDE SEQUENCE</scope>
</reference>
<dbReference type="GO" id="GO:0000774">
    <property type="term" value="F:adenyl-nucleotide exchange factor activity"/>
    <property type="evidence" value="ECO:0007669"/>
    <property type="project" value="InterPro"/>
</dbReference>
<proteinExistence type="inferred from homology"/>
<evidence type="ECO:0000256" key="11">
    <source>
        <dbReference type="RuleBase" id="RU004478"/>
    </source>
</evidence>
<dbReference type="SUPFAM" id="SSF51064">
    <property type="entry name" value="Head domain of nucleotide exchange factor GrpE"/>
    <property type="match status" value="1"/>
</dbReference>
<evidence type="ECO:0000256" key="1">
    <source>
        <dbReference type="ARBA" id="ARBA00004496"/>
    </source>
</evidence>
<name>A0A0B4N1R6_9BACT</name>
<dbReference type="Pfam" id="PF01025">
    <property type="entry name" value="GrpE"/>
    <property type="match status" value="1"/>
</dbReference>
<comment type="subunit">
    <text evidence="3 10">Homodimer.</text>
</comment>
<dbReference type="InterPro" id="IPR013805">
    <property type="entry name" value="GrpE_CC"/>
</dbReference>
<feature type="region of interest" description="Disordered" evidence="13">
    <location>
        <begin position="1"/>
        <end position="42"/>
    </location>
</feature>
<dbReference type="PANTHER" id="PTHR21237:SF23">
    <property type="entry name" value="GRPE PROTEIN HOMOLOG, MITOCHONDRIAL"/>
    <property type="match status" value="1"/>
</dbReference>
<evidence type="ECO:0000256" key="5">
    <source>
        <dbReference type="ARBA" id="ARBA00023016"/>
    </source>
</evidence>
<dbReference type="InterPro" id="IPR000740">
    <property type="entry name" value="GrpE"/>
</dbReference>
<evidence type="ECO:0000256" key="13">
    <source>
        <dbReference type="SAM" id="MobiDB-lite"/>
    </source>
</evidence>
<gene>
    <name evidence="10" type="primary">grpE</name>
</gene>
<evidence type="ECO:0000256" key="7">
    <source>
        <dbReference type="ARBA" id="ARBA00053401"/>
    </source>
</evidence>
<dbReference type="PANTHER" id="PTHR21237">
    <property type="entry name" value="GRPE PROTEIN"/>
    <property type="match status" value="1"/>
</dbReference>
<keyword evidence="12" id="KW-0175">Coiled coil</keyword>
<dbReference type="PRINTS" id="PR00773">
    <property type="entry name" value="GRPEPROTEIN"/>
</dbReference>
<dbReference type="InterPro" id="IPR009012">
    <property type="entry name" value="GrpE_head"/>
</dbReference>